<comment type="caution">
    <text evidence="2">The sequence shown here is derived from an EMBL/GenBank/DDBJ whole genome shotgun (WGS) entry which is preliminary data.</text>
</comment>
<dbReference type="PANTHER" id="PTHR47001">
    <property type="entry name" value="TRANSCRIPTION FACTOR BHLH121"/>
    <property type="match status" value="1"/>
</dbReference>
<dbReference type="InterPro" id="IPR044579">
    <property type="entry name" value="bHLH11/121"/>
</dbReference>
<feature type="compositionally biased region" description="Basic and acidic residues" evidence="1">
    <location>
        <begin position="52"/>
        <end position="72"/>
    </location>
</feature>
<feature type="compositionally biased region" description="Low complexity" evidence="1">
    <location>
        <begin position="78"/>
        <end position="92"/>
    </location>
</feature>
<proteinExistence type="predicted"/>
<dbReference type="EMBL" id="CAKOAT010109599">
    <property type="protein sequence ID" value="CAH8328903.1"/>
    <property type="molecule type" value="Genomic_DNA"/>
</dbReference>
<evidence type="ECO:0000313" key="3">
    <source>
        <dbReference type="Proteomes" id="UP001642260"/>
    </source>
</evidence>
<protein>
    <submittedName>
        <fullName evidence="2">Uncharacterized protein</fullName>
    </submittedName>
</protein>
<organism evidence="2 3">
    <name type="scientific">Eruca vesicaria subsp. sativa</name>
    <name type="common">Garden rocket</name>
    <name type="synonym">Eruca sativa</name>
    <dbReference type="NCBI Taxonomy" id="29727"/>
    <lineage>
        <taxon>Eukaryota</taxon>
        <taxon>Viridiplantae</taxon>
        <taxon>Streptophyta</taxon>
        <taxon>Embryophyta</taxon>
        <taxon>Tracheophyta</taxon>
        <taxon>Spermatophyta</taxon>
        <taxon>Magnoliopsida</taxon>
        <taxon>eudicotyledons</taxon>
        <taxon>Gunneridae</taxon>
        <taxon>Pentapetalae</taxon>
        <taxon>rosids</taxon>
        <taxon>malvids</taxon>
        <taxon>Brassicales</taxon>
        <taxon>Brassicaceae</taxon>
        <taxon>Brassiceae</taxon>
        <taxon>Eruca</taxon>
    </lineage>
</organism>
<dbReference type="PANTHER" id="PTHR47001:SF3">
    <property type="entry name" value="TRANSCRIPTION FACTOR BHLH121"/>
    <property type="match status" value="1"/>
</dbReference>
<feature type="region of interest" description="Disordered" evidence="1">
    <location>
        <begin position="31"/>
        <end position="114"/>
    </location>
</feature>
<evidence type="ECO:0000313" key="2">
    <source>
        <dbReference type="EMBL" id="CAH8328903.1"/>
    </source>
</evidence>
<name>A0ABC8JJX7_ERUVS</name>
<keyword evidence="3" id="KW-1185">Reference proteome</keyword>
<dbReference type="Proteomes" id="UP001642260">
    <property type="component" value="Unassembled WGS sequence"/>
</dbReference>
<evidence type="ECO:0000256" key="1">
    <source>
        <dbReference type="SAM" id="MobiDB-lite"/>
    </source>
</evidence>
<feature type="compositionally biased region" description="Basic and acidic residues" evidence="1">
    <location>
        <begin position="31"/>
        <end position="42"/>
    </location>
</feature>
<gene>
    <name evidence="2" type="ORF">ERUC_LOCUS11481</name>
</gene>
<reference evidence="2 3" key="1">
    <citation type="submission" date="2022-03" db="EMBL/GenBank/DDBJ databases">
        <authorList>
            <person name="Macdonald S."/>
            <person name="Ahmed S."/>
            <person name="Newling K."/>
        </authorList>
    </citation>
    <scope>NUCLEOTIDE SEQUENCE [LARGE SCALE GENOMIC DNA]</scope>
</reference>
<accession>A0ABC8JJX7</accession>
<sequence length="114" mass="12617">MPYMPPNTLVEQQYVRIPQKPNNVSGDLELRFQESRSEKAEDSSDVATQLELKTHGSTSDKDTSSQRPEKMKRSQRHSNNNNSIEGSSSSSSVAGGQKQNDQIEDRSCSVSTNA</sequence>
<dbReference type="AlphaFoldDB" id="A0ABC8JJX7"/>